<sequence length="566" mass="61541">MPGINQLPTGSEGVVAFSLIYAAASWTCSALFILVARVYREGFSYLSILAFFTLFSTTASIVQQVHDATWYRDVMVSQFQHKKDNPDSPENAIANGSVGLDLVLVLLLQRRGHARHVLVGSINPFYGMAPKCADGKPKSQGRRACADRIWPFSEAPMETLATSHQHGGQMDIHHVPDGDDPPASTPGAAGALHSVHPDCRPTMQVDHAASRANCSALTANVVMISLAIGSSTVVAILARYINSRKSITNWTPQQGTGNTSQSGATIQSNTEHPSQGKSPARQGLYDRWLMIRFTCAFVVLAVFEVTNTLFQVQSVVNTRKDADSLETDLSVERAKTTFFLFLPGNTPGIFVFLVFGTTAGCRKAMYDIFVPKRCRGSGGSWGSCIPWARKKRQPPGAREATSTDPESMLFDRPDDTTSYTARTARSELTKSPDLNKPLPVVAMSRYNKTYQAECYSPSPRSSPSPRQSPSPHWQQQARGDQVRGVEGGGPRRHPAAPHEIPGLGERRLLPAPAGAERRLRADAADHERSVQERRERKPEAAAAAPASAAPAGTEGWERSAETEHVD</sequence>
<comment type="caution">
    <text evidence="3">The sequence shown here is derived from an EMBL/GenBank/DDBJ whole genome shotgun (WGS) entry which is preliminary data.</text>
</comment>
<keyword evidence="2" id="KW-0812">Transmembrane</keyword>
<feature type="compositionally biased region" description="Polar residues" evidence="1">
    <location>
        <begin position="248"/>
        <end position="277"/>
    </location>
</feature>
<feature type="compositionally biased region" description="Basic and acidic residues" evidence="1">
    <location>
        <begin position="515"/>
        <end position="539"/>
    </location>
</feature>
<feature type="region of interest" description="Disordered" evidence="1">
    <location>
        <begin position="248"/>
        <end position="280"/>
    </location>
</feature>
<feature type="transmembrane region" description="Helical" evidence="2">
    <location>
        <begin position="221"/>
        <end position="241"/>
    </location>
</feature>
<evidence type="ECO:0000256" key="2">
    <source>
        <dbReference type="SAM" id="Phobius"/>
    </source>
</evidence>
<organism evidence="3 4">
    <name type="scientific">Apiospora kogelbergensis</name>
    <dbReference type="NCBI Taxonomy" id="1337665"/>
    <lineage>
        <taxon>Eukaryota</taxon>
        <taxon>Fungi</taxon>
        <taxon>Dikarya</taxon>
        <taxon>Ascomycota</taxon>
        <taxon>Pezizomycotina</taxon>
        <taxon>Sordariomycetes</taxon>
        <taxon>Xylariomycetidae</taxon>
        <taxon>Amphisphaeriales</taxon>
        <taxon>Apiosporaceae</taxon>
        <taxon>Apiospora</taxon>
    </lineage>
</organism>
<evidence type="ECO:0000313" key="3">
    <source>
        <dbReference type="EMBL" id="KAK8129235.1"/>
    </source>
</evidence>
<feature type="transmembrane region" description="Helical" evidence="2">
    <location>
        <begin position="43"/>
        <end position="62"/>
    </location>
</feature>
<feature type="region of interest" description="Disordered" evidence="1">
    <location>
        <begin position="453"/>
        <end position="566"/>
    </location>
</feature>
<feature type="compositionally biased region" description="Low complexity" evidence="1">
    <location>
        <begin position="540"/>
        <end position="551"/>
    </location>
</feature>
<name>A0AAW0R5Y6_9PEZI</name>
<evidence type="ECO:0000256" key="1">
    <source>
        <dbReference type="SAM" id="MobiDB-lite"/>
    </source>
</evidence>
<accession>A0AAW0R5Y6</accession>
<proteinExistence type="predicted"/>
<feature type="compositionally biased region" description="Basic and acidic residues" evidence="1">
    <location>
        <begin position="555"/>
        <end position="566"/>
    </location>
</feature>
<protein>
    <submittedName>
        <fullName evidence="3">Uncharacterized protein</fullName>
    </submittedName>
</protein>
<feature type="transmembrane region" description="Helical" evidence="2">
    <location>
        <begin position="92"/>
        <end position="108"/>
    </location>
</feature>
<feature type="transmembrane region" description="Helical" evidence="2">
    <location>
        <begin position="15"/>
        <end position="36"/>
    </location>
</feature>
<reference evidence="3 4" key="1">
    <citation type="submission" date="2023-01" db="EMBL/GenBank/DDBJ databases">
        <title>Analysis of 21 Apiospora genomes using comparative genomics revels a genus with tremendous synthesis potential of carbohydrate active enzymes and secondary metabolites.</title>
        <authorList>
            <person name="Sorensen T."/>
        </authorList>
    </citation>
    <scope>NUCLEOTIDE SEQUENCE [LARGE SCALE GENOMIC DNA]</scope>
    <source>
        <strain evidence="3 4">CBS 117206</strain>
    </source>
</reference>
<evidence type="ECO:0000313" key="4">
    <source>
        <dbReference type="Proteomes" id="UP001392437"/>
    </source>
</evidence>
<dbReference type="AlphaFoldDB" id="A0AAW0R5Y6"/>
<keyword evidence="2" id="KW-1133">Transmembrane helix</keyword>
<keyword evidence="4" id="KW-1185">Reference proteome</keyword>
<keyword evidence="2" id="KW-0472">Membrane</keyword>
<feature type="region of interest" description="Disordered" evidence="1">
    <location>
        <begin position="388"/>
        <end position="416"/>
    </location>
</feature>
<dbReference type="EMBL" id="JAQQWP010000002">
    <property type="protein sequence ID" value="KAK8129235.1"/>
    <property type="molecule type" value="Genomic_DNA"/>
</dbReference>
<dbReference type="Proteomes" id="UP001392437">
    <property type="component" value="Unassembled WGS sequence"/>
</dbReference>
<gene>
    <name evidence="3" type="ORF">PG999_001615</name>
</gene>
<feature type="transmembrane region" description="Helical" evidence="2">
    <location>
        <begin position="289"/>
        <end position="310"/>
    </location>
</feature>